<accession>A0A9P6ITW3</accession>
<dbReference type="AlphaFoldDB" id="A0A9P6ITW3"/>
<evidence type="ECO:0000313" key="2">
    <source>
        <dbReference type="Proteomes" id="UP000738359"/>
    </source>
</evidence>
<gene>
    <name evidence="1" type="ORF">BGZ70_002811</name>
</gene>
<comment type="caution">
    <text evidence="1">The sequence shown here is derived from an EMBL/GenBank/DDBJ whole genome shotgun (WGS) entry which is preliminary data.</text>
</comment>
<reference evidence="1" key="1">
    <citation type="journal article" date="2020" name="Fungal Divers.">
        <title>Resolving the Mortierellaceae phylogeny through synthesis of multi-gene phylogenetics and phylogenomics.</title>
        <authorList>
            <person name="Vandepol N."/>
            <person name="Liber J."/>
            <person name="Desiro A."/>
            <person name="Na H."/>
            <person name="Kennedy M."/>
            <person name="Barry K."/>
            <person name="Grigoriev I.V."/>
            <person name="Miller A.N."/>
            <person name="O'Donnell K."/>
            <person name="Stajich J.E."/>
            <person name="Bonito G."/>
        </authorList>
    </citation>
    <scope>NUCLEOTIDE SEQUENCE</scope>
    <source>
        <strain evidence="1">CK1249</strain>
    </source>
</reference>
<dbReference type="Proteomes" id="UP000738359">
    <property type="component" value="Unassembled WGS sequence"/>
</dbReference>
<dbReference type="EMBL" id="JAAAHY010001707">
    <property type="protein sequence ID" value="KAF9947209.1"/>
    <property type="molecule type" value="Genomic_DNA"/>
</dbReference>
<name>A0A9P6ITW3_MORAP</name>
<keyword evidence="2" id="KW-1185">Reference proteome</keyword>
<organism evidence="1 2">
    <name type="scientific">Mortierella alpina</name>
    <name type="common">Oleaginous fungus</name>
    <name type="synonym">Mortierella renispora</name>
    <dbReference type="NCBI Taxonomy" id="64518"/>
    <lineage>
        <taxon>Eukaryota</taxon>
        <taxon>Fungi</taxon>
        <taxon>Fungi incertae sedis</taxon>
        <taxon>Mucoromycota</taxon>
        <taxon>Mortierellomycotina</taxon>
        <taxon>Mortierellomycetes</taxon>
        <taxon>Mortierellales</taxon>
        <taxon>Mortierellaceae</taxon>
        <taxon>Mortierella</taxon>
    </lineage>
</organism>
<sequence>MHSSTSTSNVSDAPGSGTAASVIDLQLQQGLDDLKKGDEYRDRGDFDKAKARYKKAATFCSSEAEDRLVILPLYQASMESSTSERTIRVGWRARTHNAKERVKQVFRDPPAVQSLQQCFFPRPSLSTQSTVASLAISASQSALMSISTCTTASTPTSQATTVTSLTMASETAAIDINSVADVRFLTAAYKTADVGAREIIQAKLYGIIKRFRQGPTTFDTVQELVVLAAFPDRDIYLHIIESIL</sequence>
<evidence type="ECO:0000313" key="1">
    <source>
        <dbReference type="EMBL" id="KAF9947209.1"/>
    </source>
</evidence>
<protein>
    <submittedName>
        <fullName evidence="1">Uncharacterized protein</fullName>
    </submittedName>
</protein>
<proteinExistence type="predicted"/>
<feature type="non-terminal residue" evidence="1">
    <location>
        <position position="1"/>
    </location>
</feature>
<dbReference type="OrthoDB" id="2447275at2759"/>